<organism evidence="2 3">
    <name type="scientific">Mycobacterium deserti</name>
    <dbReference type="NCBI Taxonomy" id="2978347"/>
    <lineage>
        <taxon>Bacteria</taxon>
        <taxon>Bacillati</taxon>
        <taxon>Actinomycetota</taxon>
        <taxon>Actinomycetes</taxon>
        <taxon>Mycobacteriales</taxon>
        <taxon>Mycobacteriaceae</taxon>
        <taxon>Mycobacterium</taxon>
    </lineage>
</organism>
<sequence>MPTPLNVTTRRRDDGRVVLSAVGELDLSNVDAFGRALAEATDGAMVTVDFSGVEYLDSAAINLLFAHTEHIELVVNPILLPVLKISGLADVVDVHSAPPASER</sequence>
<dbReference type="InterPro" id="IPR002645">
    <property type="entry name" value="STAS_dom"/>
</dbReference>
<dbReference type="InterPro" id="IPR058548">
    <property type="entry name" value="MlaB-like_STAS"/>
</dbReference>
<keyword evidence="3" id="KW-1185">Reference proteome</keyword>
<protein>
    <submittedName>
        <fullName evidence="2">STAS domain-containing protein</fullName>
    </submittedName>
</protein>
<comment type="caution">
    <text evidence="2">The sequence shown here is derived from an EMBL/GenBank/DDBJ whole genome shotgun (WGS) entry which is preliminary data.</text>
</comment>
<dbReference type="Proteomes" id="UP001206639">
    <property type="component" value="Unassembled WGS sequence"/>
</dbReference>
<evidence type="ECO:0000313" key="2">
    <source>
        <dbReference type="EMBL" id="MCT7661140.1"/>
    </source>
</evidence>
<accession>A0ABT2MJ67</accession>
<evidence type="ECO:0000313" key="3">
    <source>
        <dbReference type="Proteomes" id="UP001206639"/>
    </source>
</evidence>
<proteinExistence type="predicted"/>
<dbReference type="SUPFAM" id="SSF52091">
    <property type="entry name" value="SpoIIaa-like"/>
    <property type="match status" value="1"/>
</dbReference>
<dbReference type="InterPro" id="IPR036513">
    <property type="entry name" value="STAS_dom_sf"/>
</dbReference>
<dbReference type="EMBL" id="JAODWD010000005">
    <property type="protein sequence ID" value="MCT7661140.1"/>
    <property type="molecule type" value="Genomic_DNA"/>
</dbReference>
<dbReference type="PROSITE" id="PS50801">
    <property type="entry name" value="STAS"/>
    <property type="match status" value="1"/>
</dbReference>
<evidence type="ECO:0000259" key="1">
    <source>
        <dbReference type="PROSITE" id="PS50801"/>
    </source>
</evidence>
<gene>
    <name evidence="2" type="ORF">N4S67_22295</name>
</gene>
<name>A0ABT2MJ67_9MYCO</name>
<dbReference type="Pfam" id="PF13466">
    <property type="entry name" value="STAS_2"/>
    <property type="match status" value="1"/>
</dbReference>
<dbReference type="Gene3D" id="3.30.750.24">
    <property type="entry name" value="STAS domain"/>
    <property type="match status" value="1"/>
</dbReference>
<reference evidence="3" key="1">
    <citation type="submission" date="2023-07" db="EMBL/GenBank/DDBJ databases">
        <authorList>
            <person name="Deng Y."/>
            <person name="Zhang Y.-Q."/>
        </authorList>
    </citation>
    <scope>NUCLEOTIDE SEQUENCE [LARGE SCALE GENOMIC DNA]</scope>
    <source>
        <strain evidence="3">CPCC 205710</strain>
    </source>
</reference>
<feature type="domain" description="STAS" evidence="1">
    <location>
        <begin position="6"/>
        <end position="64"/>
    </location>
</feature>
<dbReference type="RefSeq" id="WP_260995183.1">
    <property type="nucleotide sequence ID" value="NZ_JAODWD010000005.1"/>
</dbReference>
<dbReference type="CDD" id="cd07043">
    <property type="entry name" value="STAS_anti-anti-sigma_factors"/>
    <property type="match status" value="1"/>
</dbReference>